<protein>
    <recommendedName>
        <fullName evidence="3">F-box domain-containing protein</fullName>
    </recommendedName>
</protein>
<keyword evidence="2" id="KW-1185">Reference proteome</keyword>
<dbReference type="AlphaFoldDB" id="A0A6A5YKV9"/>
<proteinExistence type="predicted"/>
<accession>A0A6A5YKV9</accession>
<dbReference type="PANTHER" id="PTHR42085:SF2">
    <property type="entry name" value="F-BOX DOMAIN-CONTAINING PROTEIN"/>
    <property type="match status" value="1"/>
</dbReference>
<dbReference type="PANTHER" id="PTHR42085">
    <property type="entry name" value="F-BOX DOMAIN-CONTAINING PROTEIN"/>
    <property type="match status" value="1"/>
</dbReference>
<sequence>MDTPTAPIRSTPNCTTQRAAFRVPRTKLKLRLPSGKRTRSSYPSPKIHHSARIYHTQQMWEDVAWDRDRFYYFLDLPRELRDEIYEFAMVDLPTRFIFWDGMKLRKTTLYPKALPNLCFTNRQIYKEATIAYIRRTRFVFTGDELPSHAAFVQWLSQFPNNEAFAALRQLTYNDGFYRYSTESRRSRSNYPDGLISRCSGLQDLVFAVTEFNLVKEANEQDENIVDLDDVFAVRPRTNAEIMEDGAWEKLFANGNMRRLRIVFLRGHLYRTQDEESDSIYDNFIEILRDGFQRHKKAVDLSYSQGLHMDESEKVFAKSGIAM</sequence>
<evidence type="ECO:0008006" key="3">
    <source>
        <dbReference type="Google" id="ProtNLM"/>
    </source>
</evidence>
<dbReference type="EMBL" id="ML977352">
    <property type="protein sequence ID" value="KAF2107736.1"/>
    <property type="molecule type" value="Genomic_DNA"/>
</dbReference>
<dbReference type="InterPro" id="IPR038883">
    <property type="entry name" value="AN11006-like"/>
</dbReference>
<reference evidence="1" key="1">
    <citation type="journal article" date="2020" name="Stud. Mycol.">
        <title>101 Dothideomycetes genomes: a test case for predicting lifestyles and emergence of pathogens.</title>
        <authorList>
            <person name="Haridas S."/>
            <person name="Albert R."/>
            <person name="Binder M."/>
            <person name="Bloem J."/>
            <person name="Labutti K."/>
            <person name="Salamov A."/>
            <person name="Andreopoulos B."/>
            <person name="Baker S."/>
            <person name="Barry K."/>
            <person name="Bills G."/>
            <person name="Bluhm B."/>
            <person name="Cannon C."/>
            <person name="Castanera R."/>
            <person name="Culley D."/>
            <person name="Daum C."/>
            <person name="Ezra D."/>
            <person name="Gonzalez J."/>
            <person name="Henrissat B."/>
            <person name="Kuo A."/>
            <person name="Liang C."/>
            <person name="Lipzen A."/>
            <person name="Lutzoni F."/>
            <person name="Magnuson J."/>
            <person name="Mondo S."/>
            <person name="Nolan M."/>
            <person name="Ohm R."/>
            <person name="Pangilinan J."/>
            <person name="Park H.-J."/>
            <person name="Ramirez L."/>
            <person name="Alfaro M."/>
            <person name="Sun H."/>
            <person name="Tritt A."/>
            <person name="Yoshinaga Y."/>
            <person name="Zwiers L.-H."/>
            <person name="Turgeon B."/>
            <person name="Goodwin S."/>
            <person name="Spatafora J."/>
            <person name="Crous P."/>
            <person name="Grigoriev I."/>
        </authorList>
    </citation>
    <scope>NUCLEOTIDE SEQUENCE</scope>
    <source>
        <strain evidence="1">CBS 627.86</strain>
    </source>
</reference>
<gene>
    <name evidence="1" type="ORF">BDV96DRAFT_606284</name>
</gene>
<evidence type="ECO:0000313" key="2">
    <source>
        <dbReference type="Proteomes" id="UP000799770"/>
    </source>
</evidence>
<name>A0A6A5YKV9_9PLEO</name>
<evidence type="ECO:0000313" key="1">
    <source>
        <dbReference type="EMBL" id="KAF2107736.1"/>
    </source>
</evidence>
<dbReference type="OrthoDB" id="3756103at2759"/>
<dbReference type="Proteomes" id="UP000799770">
    <property type="component" value="Unassembled WGS sequence"/>
</dbReference>
<organism evidence="1 2">
    <name type="scientific">Lophiotrema nucula</name>
    <dbReference type="NCBI Taxonomy" id="690887"/>
    <lineage>
        <taxon>Eukaryota</taxon>
        <taxon>Fungi</taxon>
        <taxon>Dikarya</taxon>
        <taxon>Ascomycota</taxon>
        <taxon>Pezizomycotina</taxon>
        <taxon>Dothideomycetes</taxon>
        <taxon>Pleosporomycetidae</taxon>
        <taxon>Pleosporales</taxon>
        <taxon>Lophiotremataceae</taxon>
        <taxon>Lophiotrema</taxon>
    </lineage>
</organism>